<evidence type="ECO:0000256" key="1">
    <source>
        <dbReference type="SAM" id="MobiDB-lite"/>
    </source>
</evidence>
<feature type="compositionally biased region" description="Basic and acidic residues" evidence="1">
    <location>
        <begin position="317"/>
        <end position="334"/>
    </location>
</feature>
<name>A0AAW1H1R2_SAPOF</name>
<evidence type="ECO:0000313" key="2">
    <source>
        <dbReference type="EMBL" id="KAK9667968.1"/>
    </source>
</evidence>
<dbReference type="Proteomes" id="UP001443914">
    <property type="component" value="Unassembled WGS sequence"/>
</dbReference>
<accession>A0AAW1H1R2</accession>
<protein>
    <submittedName>
        <fullName evidence="2">Uncharacterized protein</fullName>
    </submittedName>
</protein>
<feature type="region of interest" description="Disordered" evidence="1">
    <location>
        <begin position="317"/>
        <end position="417"/>
    </location>
</feature>
<proteinExistence type="predicted"/>
<dbReference type="PANTHER" id="PTHR36368:SF1">
    <property type="entry name" value="ATP-DEPENDENT CASEINOLYTIC PROTEASE_CROTONASE FAMILY PROTEIN"/>
    <property type="match status" value="1"/>
</dbReference>
<dbReference type="AlphaFoldDB" id="A0AAW1H1R2"/>
<sequence length="428" mass="48491">MNKPNSQVADVAISSPSLLSEPHDIRNLFSSYTYQSPELDSNEDFCVSPTRVDEGVYEENGPSVEDTEDEELDNYVNSRSIRRSRKFEIGHMKNGCHSIAREYAEEARKLDCVNDAEIPAAYRDSLSLTSEPPDIATWFSSYAYESPELDTADFDVSLSPNHTFSNSKLVDKENSEYYKDITVKSEVEPLSCRELVSNGSEMNARSLGFKNRKNYSIAKKHISDPFKNNLCSEASSQGEFLGDCRNTADESVLCRRPNTETKTPMMKVELQTTDEDHRLINSKTSCKAAFTETCEYTIPNISRVSDNASGWIQLDRKPRDSYHKRSKPDDKQRICAESGLTSRINDENSPLISGPRKSQVDGNTTNSVSTCENKRAKEVKREVFKETTNTQRSHAQEAPGKWRCPQKNKPNTGPPLKQLRLDRWVHRI</sequence>
<feature type="compositionally biased region" description="Polar residues" evidence="1">
    <location>
        <begin position="360"/>
        <end position="371"/>
    </location>
</feature>
<comment type="caution">
    <text evidence="2">The sequence shown here is derived from an EMBL/GenBank/DDBJ whole genome shotgun (WGS) entry which is preliminary data.</text>
</comment>
<keyword evidence="3" id="KW-1185">Reference proteome</keyword>
<dbReference type="PANTHER" id="PTHR36368">
    <property type="entry name" value="ATP-DEPENDENT CASEINOLYTIC PROTEASE/CROTONASE FAMILY PROTEIN"/>
    <property type="match status" value="1"/>
</dbReference>
<feature type="compositionally biased region" description="Polar residues" evidence="1">
    <location>
        <begin position="339"/>
        <end position="351"/>
    </location>
</feature>
<dbReference type="EMBL" id="JBDFQZ010000013">
    <property type="protein sequence ID" value="KAK9667968.1"/>
    <property type="molecule type" value="Genomic_DNA"/>
</dbReference>
<evidence type="ECO:0000313" key="3">
    <source>
        <dbReference type="Proteomes" id="UP001443914"/>
    </source>
</evidence>
<reference evidence="2" key="1">
    <citation type="submission" date="2024-03" db="EMBL/GenBank/DDBJ databases">
        <title>WGS assembly of Saponaria officinalis var. Norfolk2.</title>
        <authorList>
            <person name="Jenkins J."/>
            <person name="Shu S."/>
            <person name="Grimwood J."/>
            <person name="Barry K."/>
            <person name="Goodstein D."/>
            <person name="Schmutz J."/>
            <person name="Leebens-Mack J."/>
            <person name="Osbourn A."/>
        </authorList>
    </citation>
    <scope>NUCLEOTIDE SEQUENCE [LARGE SCALE GENOMIC DNA]</scope>
    <source>
        <strain evidence="2">JIC</strain>
    </source>
</reference>
<gene>
    <name evidence="2" type="ORF">RND81_13G024700</name>
</gene>
<organism evidence="2 3">
    <name type="scientific">Saponaria officinalis</name>
    <name type="common">Common soapwort</name>
    <name type="synonym">Lychnis saponaria</name>
    <dbReference type="NCBI Taxonomy" id="3572"/>
    <lineage>
        <taxon>Eukaryota</taxon>
        <taxon>Viridiplantae</taxon>
        <taxon>Streptophyta</taxon>
        <taxon>Embryophyta</taxon>
        <taxon>Tracheophyta</taxon>
        <taxon>Spermatophyta</taxon>
        <taxon>Magnoliopsida</taxon>
        <taxon>eudicotyledons</taxon>
        <taxon>Gunneridae</taxon>
        <taxon>Pentapetalae</taxon>
        <taxon>Caryophyllales</taxon>
        <taxon>Caryophyllaceae</taxon>
        <taxon>Caryophylleae</taxon>
        <taxon>Saponaria</taxon>
    </lineage>
</organism>
<feature type="compositionally biased region" description="Basic and acidic residues" evidence="1">
    <location>
        <begin position="372"/>
        <end position="385"/>
    </location>
</feature>